<feature type="compositionally biased region" description="Low complexity" evidence="1">
    <location>
        <begin position="29"/>
        <end position="49"/>
    </location>
</feature>
<accession>A0AAV3Y3Y1</accession>
<dbReference type="AlphaFoldDB" id="A0AAV3Y3Y1"/>
<feature type="compositionally biased region" description="Pro residues" evidence="1">
    <location>
        <begin position="1"/>
        <end position="10"/>
    </location>
</feature>
<keyword evidence="3" id="KW-1185">Reference proteome</keyword>
<gene>
    <name evidence="2" type="ORF">PoB_000355800</name>
</gene>
<dbReference type="EMBL" id="BLXT01000437">
    <property type="protein sequence ID" value="GFN77052.1"/>
    <property type="molecule type" value="Genomic_DNA"/>
</dbReference>
<organism evidence="2 3">
    <name type="scientific">Plakobranchus ocellatus</name>
    <dbReference type="NCBI Taxonomy" id="259542"/>
    <lineage>
        <taxon>Eukaryota</taxon>
        <taxon>Metazoa</taxon>
        <taxon>Spiralia</taxon>
        <taxon>Lophotrochozoa</taxon>
        <taxon>Mollusca</taxon>
        <taxon>Gastropoda</taxon>
        <taxon>Heterobranchia</taxon>
        <taxon>Euthyneura</taxon>
        <taxon>Panpulmonata</taxon>
        <taxon>Sacoglossa</taxon>
        <taxon>Placobranchoidea</taxon>
        <taxon>Plakobranchidae</taxon>
        <taxon>Plakobranchus</taxon>
    </lineage>
</organism>
<feature type="compositionally biased region" description="Basic and acidic residues" evidence="1">
    <location>
        <begin position="76"/>
        <end position="93"/>
    </location>
</feature>
<sequence length="115" mass="12790">MQPTTPPPPSQQWNKQLEQQQHHLHHHSSGPSNWSSNSTTTTTVTAVSPKGARPATLAHGLPLQDREQSRGIAPCRNRETRKAEKWKGDEKGRGSYYNDTTIITMRLSSGHIVAD</sequence>
<evidence type="ECO:0000313" key="3">
    <source>
        <dbReference type="Proteomes" id="UP000735302"/>
    </source>
</evidence>
<feature type="region of interest" description="Disordered" evidence="1">
    <location>
        <begin position="1"/>
        <end position="96"/>
    </location>
</feature>
<comment type="caution">
    <text evidence="2">The sequence shown here is derived from an EMBL/GenBank/DDBJ whole genome shotgun (WGS) entry which is preliminary data.</text>
</comment>
<proteinExistence type="predicted"/>
<evidence type="ECO:0000256" key="1">
    <source>
        <dbReference type="SAM" id="MobiDB-lite"/>
    </source>
</evidence>
<protein>
    <submittedName>
        <fullName evidence="2">Uncharacterized protein</fullName>
    </submittedName>
</protein>
<reference evidence="2 3" key="1">
    <citation type="journal article" date="2021" name="Elife">
        <title>Chloroplast acquisition without the gene transfer in kleptoplastic sea slugs, Plakobranchus ocellatus.</title>
        <authorList>
            <person name="Maeda T."/>
            <person name="Takahashi S."/>
            <person name="Yoshida T."/>
            <person name="Shimamura S."/>
            <person name="Takaki Y."/>
            <person name="Nagai Y."/>
            <person name="Toyoda A."/>
            <person name="Suzuki Y."/>
            <person name="Arimoto A."/>
            <person name="Ishii H."/>
            <person name="Satoh N."/>
            <person name="Nishiyama T."/>
            <person name="Hasebe M."/>
            <person name="Maruyama T."/>
            <person name="Minagawa J."/>
            <person name="Obokata J."/>
            <person name="Shigenobu S."/>
        </authorList>
    </citation>
    <scope>NUCLEOTIDE SEQUENCE [LARGE SCALE GENOMIC DNA]</scope>
</reference>
<evidence type="ECO:0000313" key="2">
    <source>
        <dbReference type="EMBL" id="GFN77052.1"/>
    </source>
</evidence>
<name>A0AAV3Y3Y1_9GAST</name>
<dbReference type="Proteomes" id="UP000735302">
    <property type="component" value="Unassembled WGS sequence"/>
</dbReference>